<evidence type="ECO:0000256" key="11">
    <source>
        <dbReference type="ARBA" id="ARBA00023235"/>
    </source>
</evidence>
<dbReference type="Pfam" id="PF02878">
    <property type="entry name" value="PGM_PMM_I"/>
    <property type="match status" value="1"/>
</dbReference>
<comment type="catalytic activity">
    <reaction evidence="13">
        <text>alpha-D-glucose 1,6-bisphosphate + L-seryl-[protein] = O-phospho-L-seryl-[protein] + alpha-D-glucose 6-phosphate</text>
        <dbReference type="Rhea" id="RHEA:68752"/>
        <dbReference type="Rhea" id="RHEA-COMP:9863"/>
        <dbReference type="Rhea" id="RHEA-COMP:11604"/>
        <dbReference type="ChEBI" id="CHEBI:29999"/>
        <dbReference type="ChEBI" id="CHEBI:58225"/>
        <dbReference type="ChEBI" id="CHEBI:58392"/>
        <dbReference type="ChEBI" id="CHEBI:83421"/>
    </reaction>
</comment>
<evidence type="ECO:0000256" key="4">
    <source>
        <dbReference type="ARBA" id="ARBA00011245"/>
    </source>
</evidence>
<dbReference type="GO" id="GO:0004614">
    <property type="term" value="F:phosphoglucomutase activity"/>
    <property type="evidence" value="ECO:0007669"/>
    <property type="project" value="InterPro"/>
</dbReference>
<dbReference type="PRINTS" id="PR00509">
    <property type="entry name" value="PGMPMM"/>
</dbReference>
<keyword evidence="8" id="KW-0479">Metal-binding</keyword>
<comment type="caution">
    <text evidence="16">The sequence shown here is derived from an EMBL/GenBank/DDBJ whole genome shotgun (WGS) entry which is preliminary data.</text>
</comment>
<dbReference type="InterPro" id="IPR016055">
    <property type="entry name" value="A-D-PHexomutase_a/b/a-I/II/III"/>
</dbReference>
<sequence>MATSCCCLRLENVIFSSTSRKVKQTSANGSVLLSSPISSFSLLSPSSSLFYPILKTSHSLHSYLHVKASSSTAIAEPEGIKINSVPTKPIEGQKTGTSGLRKKVKVFTGENYLANWIQALFNSLPPEDYKNGVLVLGGDGRYFNREASQIIIKIAAGNGVGKILVGKEGIMSTPAVSAVIRKRKANGGFIMSASHNPGGPEYDWGIKFNYNSGQPAPESITDKIYGNTLSISEVKMADIPDVDLSSLGVTEHANFSVEVVDPVSDYLELMENVFDLELIKSLLSRSDFRFIFDAMHAVTGAYAKPIFVDKLGASPDSISNGVPLEDFGHGHPRS</sequence>
<accession>A0A9Q0NUL3</accession>
<evidence type="ECO:0000256" key="2">
    <source>
        <dbReference type="ARBA" id="ARBA00004229"/>
    </source>
</evidence>
<dbReference type="GO" id="GO:0006006">
    <property type="term" value="P:glucose metabolic process"/>
    <property type="evidence" value="ECO:0007669"/>
    <property type="project" value="UniProtKB-KW"/>
</dbReference>
<keyword evidence="9" id="KW-0460">Magnesium</keyword>
<dbReference type="PROSITE" id="PS00710">
    <property type="entry name" value="PGM_PMM"/>
    <property type="match status" value="1"/>
</dbReference>
<dbReference type="GO" id="GO:0005829">
    <property type="term" value="C:cytosol"/>
    <property type="evidence" value="ECO:0007669"/>
    <property type="project" value="TreeGrafter"/>
</dbReference>
<protein>
    <submittedName>
        <fullName evidence="16">PHOSPHOGLUCOMUTASE CHLOROPLASTIC</fullName>
    </submittedName>
</protein>
<dbReference type="PANTHER" id="PTHR22573">
    <property type="entry name" value="PHOSPHOHEXOMUTASE FAMILY MEMBER"/>
    <property type="match status" value="1"/>
</dbReference>
<keyword evidence="11" id="KW-0413">Isomerase</keyword>
<keyword evidence="10" id="KW-0809">Transit peptide</keyword>
<dbReference type="SUPFAM" id="SSF53738">
    <property type="entry name" value="Phosphoglucomutase, first 3 domains"/>
    <property type="match status" value="2"/>
</dbReference>
<name>A0A9Q0NUL3_SALVM</name>
<evidence type="ECO:0000256" key="3">
    <source>
        <dbReference type="ARBA" id="ARBA00010231"/>
    </source>
</evidence>
<comment type="catalytic activity">
    <reaction evidence="14">
        <text>O-phospho-L-seryl-[protein] + alpha-D-glucose 1-phosphate = alpha-D-glucose 1,6-bisphosphate + L-seryl-[protein]</text>
        <dbReference type="Rhea" id="RHEA:68748"/>
        <dbReference type="Rhea" id="RHEA-COMP:9863"/>
        <dbReference type="Rhea" id="RHEA-COMP:11604"/>
        <dbReference type="ChEBI" id="CHEBI:29999"/>
        <dbReference type="ChEBI" id="CHEBI:58392"/>
        <dbReference type="ChEBI" id="CHEBI:58601"/>
        <dbReference type="ChEBI" id="CHEBI:83421"/>
    </reaction>
</comment>
<dbReference type="EMBL" id="JAPFFL010000015">
    <property type="protein sequence ID" value="KAJ6676191.1"/>
    <property type="molecule type" value="Genomic_DNA"/>
</dbReference>
<comment type="cofactor">
    <cofactor evidence="1">
        <name>Mg(2+)</name>
        <dbReference type="ChEBI" id="CHEBI:18420"/>
    </cofactor>
</comment>
<dbReference type="FunFam" id="3.40.120.10:FF:000005">
    <property type="entry name" value="Phosphoglucomutase 5"/>
    <property type="match status" value="1"/>
</dbReference>
<evidence type="ECO:0000259" key="15">
    <source>
        <dbReference type="Pfam" id="PF02878"/>
    </source>
</evidence>
<gene>
    <name evidence="16" type="ORF">OIU85_009467</name>
</gene>
<reference evidence="16" key="2">
    <citation type="journal article" date="2023" name="Int. J. Mol. Sci.">
        <title>De Novo Assembly and Annotation of 11 Diverse Shrub Willow (Salix) Genomes Reveals Novel Gene Organization in Sex-Linked Regions.</title>
        <authorList>
            <person name="Hyden B."/>
            <person name="Feng K."/>
            <person name="Yates T.B."/>
            <person name="Jawdy S."/>
            <person name="Cereghino C."/>
            <person name="Smart L.B."/>
            <person name="Muchero W."/>
        </authorList>
    </citation>
    <scope>NUCLEOTIDE SEQUENCE [LARGE SCALE GENOMIC DNA]</scope>
    <source>
        <tissue evidence="16">Shoot tip</tissue>
    </source>
</reference>
<comment type="subunit">
    <text evidence="4">Monomer.</text>
</comment>
<dbReference type="GO" id="GO:0009507">
    <property type="term" value="C:chloroplast"/>
    <property type="evidence" value="ECO:0007669"/>
    <property type="project" value="UniProtKB-SubCell"/>
</dbReference>
<evidence type="ECO:0000313" key="16">
    <source>
        <dbReference type="EMBL" id="KAJ6676191.1"/>
    </source>
</evidence>
<evidence type="ECO:0000256" key="7">
    <source>
        <dbReference type="ARBA" id="ARBA00022640"/>
    </source>
</evidence>
<evidence type="ECO:0000256" key="10">
    <source>
        <dbReference type="ARBA" id="ARBA00022946"/>
    </source>
</evidence>
<evidence type="ECO:0000256" key="14">
    <source>
        <dbReference type="ARBA" id="ARBA00049409"/>
    </source>
</evidence>
<dbReference type="InterPro" id="IPR016066">
    <property type="entry name" value="A-D-PHexomutase_CS"/>
</dbReference>
<comment type="similarity">
    <text evidence="3">Belongs to the phosphohexose mutase family.</text>
</comment>
<proteinExistence type="inferred from homology"/>
<feature type="domain" description="Alpha-D-phosphohexomutase alpha/beta/alpha" evidence="15">
    <location>
        <begin position="93"/>
        <end position="233"/>
    </location>
</feature>
<evidence type="ECO:0000256" key="12">
    <source>
        <dbReference type="ARBA" id="ARBA00023277"/>
    </source>
</evidence>
<dbReference type="GO" id="GO:0000287">
    <property type="term" value="F:magnesium ion binding"/>
    <property type="evidence" value="ECO:0007669"/>
    <property type="project" value="InterPro"/>
</dbReference>
<evidence type="ECO:0000256" key="1">
    <source>
        <dbReference type="ARBA" id="ARBA00001946"/>
    </source>
</evidence>
<evidence type="ECO:0000256" key="5">
    <source>
        <dbReference type="ARBA" id="ARBA00022526"/>
    </source>
</evidence>
<comment type="subcellular location">
    <subcellularLocation>
        <location evidence="2">Plastid</location>
        <location evidence="2">Chloroplast</location>
    </subcellularLocation>
</comment>
<dbReference type="InterPro" id="IPR005841">
    <property type="entry name" value="Alpha-D-phosphohexomutase_SF"/>
</dbReference>
<organism evidence="16 17">
    <name type="scientific">Salix viminalis</name>
    <name type="common">Common osier</name>
    <name type="synonym">Basket willow</name>
    <dbReference type="NCBI Taxonomy" id="40686"/>
    <lineage>
        <taxon>Eukaryota</taxon>
        <taxon>Viridiplantae</taxon>
        <taxon>Streptophyta</taxon>
        <taxon>Embryophyta</taxon>
        <taxon>Tracheophyta</taxon>
        <taxon>Spermatophyta</taxon>
        <taxon>Magnoliopsida</taxon>
        <taxon>eudicotyledons</taxon>
        <taxon>Gunneridae</taxon>
        <taxon>Pentapetalae</taxon>
        <taxon>rosids</taxon>
        <taxon>fabids</taxon>
        <taxon>Malpighiales</taxon>
        <taxon>Salicaceae</taxon>
        <taxon>Saliceae</taxon>
        <taxon>Salix</taxon>
    </lineage>
</organism>
<evidence type="ECO:0000256" key="13">
    <source>
        <dbReference type="ARBA" id="ARBA00049318"/>
    </source>
</evidence>
<keyword evidence="12" id="KW-0119">Carbohydrate metabolism</keyword>
<keyword evidence="6" id="KW-0150">Chloroplast</keyword>
<dbReference type="AlphaFoldDB" id="A0A9Q0NUL3"/>
<keyword evidence="5" id="KW-0313">Glucose metabolism</keyword>
<dbReference type="InterPro" id="IPR005844">
    <property type="entry name" value="A-D-PHexomutase_a/b/a-I"/>
</dbReference>
<evidence type="ECO:0000256" key="8">
    <source>
        <dbReference type="ARBA" id="ARBA00022723"/>
    </source>
</evidence>
<dbReference type="PANTHER" id="PTHR22573:SF59">
    <property type="entry name" value="PHOSPHOGLUCOMUTASE, CHLOROPLASTIC"/>
    <property type="match status" value="1"/>
</dbReference>
<reference evidence="16" key="1">
    <citation type="submission" date="2022-11" db="EMBL/GenBank/DDBJ databases">
        <authorList>
            <person name="Hyden B.L."/>
            <person name="Feng K."/>
            <person name="Yates T."/>
            <person name="Jawdy S."/>
            <person name="Smart L.B."/>
            <person name="Muchero W."/>
        </authorList>
    </citation>
    <scope>NUCLEOTIDE SEQUENCE</scope>
    <source>
        <tissue evidence="16">Shoot tip</tissue>
    </source>
</reference>
<keyword evidence="17" id="KW-1185">Reference proteome</keyword>
<evidence type="ECO:0000256" key="6">
    <source>
        <dbReference type="ARBA" id="ARBA00022528"/>
    </source>
</evidence>
<evidence type="ECO:0000313" key="17">
    <source>
        <dbReference type="Proteomes" id="UP001151529"/>
    </source>
</evidence>
<dbReference type="OrthoDB" id="2291at2759"/>
<dbReference type="Proteomes" id="UP001151529">
    <property type="component" value="Chromosome 15Z"/>
</dbReference>
<dbReference type="Gene3D" id="3.40.120.10">
    <property type="entry name" value="Alpha-D-Glucose-1,6-Bisphosphate, subunit A, domain 3"/>
    <property type="match status" value="2"/>
</dbReference>
<dbReference type="InterPro" id="IPR045244">
    <property type="entry name" value="PGM"/>
</dbReference>
<evidence type="ECO:0000256" key="9">
    <source>
        <dbReference type="ARBA" id="ARBA00022842"/>
    </source>
</evidence>
<keyword evidence="7" id="KW-0934">Plastid</keyword>